<feature type="transmembrane region" description="Helical" evidence="1">
    <location>
        <begin position="129"/>
        <end position="146"/>
    </location>
</feature>
<dbReference type="InterPro" id="IPR049500">
    <property type="entry name" value="Peptidase_M50B-like"/>
</dbReference>
<feature type="transmembrane region" description="Helical" evidence="1">
    <location>
        <begin position="12"/>
        <end position="31"/>
    </location>
</feature>
<keyword evidence="1" id="KW-0812">Transmembrane</keyword>
<feature type="transmembrane region" description="Helical" evidence="1">
    <location>
        <begin position="77"/>
        <end position="99"/>
    </location>
</feature>
<feature type="transmembrane region" description="Helical" evidence="1">
    <location>
        <begin position="191"/>
        <end position="218"/>
    </location>
</feature>
<reference evidence="3 4" key="1">
    <citation type="journal article" date="2017" name="Front. Microbiol.">
        <title>Phaeobacter piscinae sp. nov., a species of the Roseobacter group and potential aquaculture probiont.</title>
        <authorList>
            <person name="Sonnenschein E.C."/>
            <person name="Phippen C.B.W."/>
            <person name="Nielsen K.F."/>
            <person name="Mateiu R.V."/>
            <person name="Melchiorsen J."/>
            <person name="Gram L."/>
            <person name="Overmann J."/>
            <person name="Freese H.M."/>
        </authorList>
    </citation>
    <scope>NUCLEOTIDE SEQUENCE [LARGE SCALE GENOMIC DNA]</scope>
    <source>
        <strain evidence="3 4">P88</strain>
    </source>
</reference>
<dbReference type="PANTHER" id="PTHR33979">
    <property type="entry name" value="OS02G0221600 PROTEIN"/>
    <property type="match status" value="1"/>
</dbReference>
<evidence type="ECO:0000313" key="3">
    <source>
        <dbReference type="EMBL" id="AUQ98060.1"/>
    </source>
</evidence>
<feature type="transmembrane region" description="Helical" evidence="1">
    <location>
        <begin position="106"/>
        <end position="123"/>
    </location>
</feature>
<keyword evidence="5" id="KW-1185">Reference proteome</keyword>
<reference evidence="4 5" key="2">
    <citation type="journal article" date="2017" name="Genome Biol. Evol.">
        <title>Trajectories and Drivers of Genome Evolution in Surface-Associated Marine Phaeobacter.</title>
        <authorList>
            <person name="Freese H.M."/>
            <person name="Sikorski J."/>
            <person name="Bunk B."/>
            <person name="Scheuner C."/>
            <person name="Meier-Kolthoff J.P."/>
            <person name="Sproer C."/>
            <person name="Gram L."/>
            <person name="Overmann J."/>
        </authorList>
    </citation>
    <scope>NUCLEOTIDE SEQUENCE [LARGE SCALE GENOMIC DNA]</scope>
    <source>
        <strain evidence="2 5">P66</strain>
        <strain evidence="3 4">P88</strain>
    </source>
</reference>
<name>A0A2I7GBH2_9RHOB</name>
<accession>A0A2I7GBH2</accession>
<evidence type="ECO:0000256" key="1">
    <source>
        <dbReference type="SAM" id="Phobius"/>
    </source>
</evidence>
<gene>
    <name evidence="2" type="ORF">PhaeoP66_02697</name>
    <name evidence="3" type="ORF">PhaeoP88_00663</name>
</gene>
<dbReference type="Proteomes" id="UP000236536">
    <property type="component" value="Chromosome"/>
</dbReference>
<evidence type="ECO:0000313" key="5">
    <source>
        <dbReference type="Proteomes" id="UP000236536"/>
    </source>
</evidence>
<evidence type="ECO:0000313" key="4">
    <source>
        <dbReference type="Proteomes" id="UP000236447"/>
    </source>
</evidence>
<dbReference type="EMBL" id="CP010705">
    <property type="protein sequence ID" value="AUQ95454.1"/>
    <property type="molecule type" value="Genomic_DNA"/>
</dbReference>
<keyword evidence="1" id="KW-1133">Transmembrane helix</keyword>
<evidence type="ECO:0000313" key="2">
    <source>
        <dbReference type="EMBL" id="AUQ95454.1"/>
    </source>
</evidence>
<dbReference type="PANTHER" id="PTHR33979:SF2">
    <property type="entry name" value="PEPTIDASE M50B-LIKE-DOMAIN-CONTAINING PROTEIN"/>
    <property type="match status" value="1"/>
</dbReference>
<feature type="transmembrane region" description="Helical" evidence="1">
    <location>
        <begin position="153"/>
        <end position="171"/>
    </location>
</feature>
<organism evidence="3 4">
    <name type="scientific">Phaeobacter inhibens</name>
    <dbReference type="NCBI Taxonomy" id="221822"/>
    <lineage>
        <taxon>Bacteria</taxon>
        <taxon>Pseudomonadati</taxon>
        <taxon>Pseudomonadota</taxon>
        <taxon>Alphaproteobacteria</taxon>
        <taxon>Rhodobacterales</taxon>
        <taxon>Roseobacteraceae</taxon>
        <taxon>Phaeobacter</taxon>
    </lineage>
</organism>
<keyword evidence="1" id="KW-0472">Membrane</keyword>
<dbReference type="EMBL" id="CP010725">
    <property type="protein sequence ID" value="AUQ98060.1"/>
    <property type="molecule type" value="Genomic_DNA"/>
</dbReference>
<dbReference type="RefSeq" id="WP_102874724.1">
    <property type="nucleotide sequence ID" value="NZ_CP010599.1"/>
</dbReference>
<dbReference type="Pfam" id="PF13398">
    <property type="entry name" value="Peptidase_M50B"/>
    <property type="match status" value="1"/>
</dbReference>
<reference evidence="2 5" key="3">
    <citation type="journal article" date="2017" name="Int. J. Syst. Evol. Microbiol.">
        <title>Adaptation of Surface-Associated Bacteria to the Open Ocean: A Genomically Distinct Subpopulation of Phaeobacter gallaeciensis Colonizes Pacific Mesozooplankton.</title>
        <authorList>
            <person name="Freese H.M."/>
            <person name="Methner A."/>
            <person name="Overmann J."/>
        </authorList>
    </citation>
    <scope>NUCLEOTIDE SEQUENCE [LARGE SCALE GENOMIC DNA]</scope>
    <source>
        <strain evidence="2 5">P66</strain>
    </source>
</reference>
<dbReference type="AlphaFoldDB" id="A0A2I7GBH2"/>
<protein>
    <submittedName>
        <fullName evidence="3">Peptidase M50B-like protein</fullName>
    </submittedName>
</protein>
<sequence length="230" mass="25172">MPFLRRVITGHWQLICLTLVIVLLWSTPAVLPLRILTVFLHETSHAIVTLATGGEVLNLTIDPYEGGSVTSRGGNRFLTLSAGYTGSLFIGAALFVIALRTDWDRRILALFGALTLFVAALYIRDLFAFGFTLVTGAMMLATARYLSLAVNDMTLRIIGISSMIYAPLDIWDDTIARSYLRSDARMMAEDIGGTTVVWGGLWLAISLAVIGITLRYGLGKSSNISLRRKV</sequence>
<proteinExistence type="predicted"/>
<dbReference type="Proteomes" id="UP000236447">
    <property type="component" value="Chromosome"/>
</dbReference>